<feature type="region of interest" description="Disordered" evidence="2">
    <location>
        <begin position="185"/>
        <end position="213"/>
    </location>
</feature>
<dbReference type="GO" id="GO:0003723">
    <property type="term" value="F:RNA binding"/>
    <property type="evidence" value="ECO:0007669"/>
    <property type="project" value="UniProtKB-KW"/>
</dbReference>
<keyword evidence="1" id="KW-0808">Transferase</keyword>
<dbReference type="Proteomes" id="UP000198406">
    <property type="component" value="Unassembled WGS sequence"/>
</dbReference>
<dbReference type="PANTHER" id="PTHR23079:SF55">
    <property type="entry name" value="RNA-DIRECTED RNA POLYMERASE"/>
    <property type="match status" value="1"/>
</dbReference>
<evidence type="ECO:0000256" key="2">
    <source>
        <dbReference type="SAM" id="MobiDB-lite"/>
    </source>
</evidence>
<protein>
    <recommendedName>
        <fullName evidence="1">RNA-dependent RNA polymerase</fullName>
        <ecNumber evidence="1">2.7.7.48</ecNumber>
    </recommendedName>
</protein>
<evidence type="ECO:0000313" key="5">
    <source>
        <dbReference type="Proteomes" id="UP000198406"/>
    </source>
</evidence>
<keyword evidence="1" id="KW-0548">Nucleotidyltransferase</keyword>
<dbReference type="InterPro" id="IPR007855">
    <property type="entry name" value="RDRP"/>
</dbReference>
<dbReference type="EMBL" id="BDSP01000201">
    <property type="protein sequence ID" value="GAX23436.1"/>
    <property type="molecule type" value="Genomic_DNA"/>
</dbReference>
<feature type="domain" description="RDRP core" evidence="3">
    <location>
        <begin position="768"/>
        <end position="887"/>
    </location>
</feature>
<dbReference type="PANTHER" id="PTHR23079">
    <property type="entry name" value="RNA-DEPENDENT RNA POLYMERASE"/>
    <property type="match status" value="1"/>
</dbReference>
<proteinExistence type="inferred from homology"/>
<comment type="caution">
    <text evidence="4">The sequence shown here is derived from an EMBL/GenBank/DDBJ whole genome shotgun (WGS) entry which is preliminary data.</text>
</comment>
<evidence type="ECO:0000259" key="3">
    <source>
        <dbReference type="Pfam" id="PF05183"/>
    </source>
</evidence>
<organism evidence="4 5">
    <name type="scientific">Fistulifera solaris</name>
    <name type="common">Oleaginous diatom</name>
    <dbReference type="NCBI Taxonomy" id="1519565"/>
    <lineage>
        <taxon>Eukaryota</taxon>
        <taxon>Sar</taxon>
        <taxon>Stramenopiles</taxon>
        <taxon>Ochrophyta</taxon>
        <taxon>Bacillariophyta</taxon>
        <taxon>Bacillariophyceae</taxon>
        <taxon>Bacillariophycidae</taxon>
        <taxon>Naviculales</taxon>
        <taxon>Naviculaceae</taxon>
        <taxon>Fistulifera</taxon>
    </lineage>
</organism>
<sequence>MDLSWANRPLFRRLKRASERPKVCISPISTEDEDMSAADDHFLYPESKPKASVRFISPEKEDTEEDGHRKPNSLQPSDEFSPGDDDDDVSIDFVIATEPRRKLDASSRGVYNSGTGSTLSVKSANYDEIIVRNEAKGQNQGWADDFPLQRSRLPKFNKHLNESNEDDDKGDEDDAYVDNLCYFTSEPNSSSSEVEEEDHDADIDSESSTESMETGHDAMEGLATDISLLDDNDYTNEAELQPDLYSIEEWHGCRFDDNGKKEVYIKWEGYGKKQWLKDFADNATKYAIEEFDDKCKRFPPCPSCSAGLPHTCWKIDDYVQCQGIFARQVVDGILQYKIKWLNDQDAWVVAGQFSESSWKKVEGMTKRMRCNSCDDKDTNHTCLDSGTMIVSSDLKAAVMYIPTARHNRWPPRANLSSSSSRGKSAPSKRKASSQSVKVKTKKQRIAKPRKAAEPPRNPAPFFLGGAPLQIGNKYVHKIQLSDALPERVCLADCFFENRLRPANESSRTIHTTLLKEGETWKLLYAFQPKKAKSRNVQRKKFHQARTPTECYYVAMRDKHEANNLHLELEKLADFCNLKPEKVVARIKLLFTDAKKTGFVAQPRCIFTKPSSICREIVERGNDGCGFFSKKLIFELFDNEQMCSKFCKAIALQIRIVCPKFGIFKGMLMLKDSPSDYLVELPSSMKKVPPSKHGEFQDKAVILIKQTFPSQTNIALEKFWKTPRLATKTDREAIQEGLSKGIRTFLEKAFKVTESEWTSMFASSKKAETVQHANVVGVADPTESIPPGTVYLSGFRSIRYRNKPLEIKSLFVCRHPSVERANARRLPILTKKPHGMAQSQWSFLESLPFGVIVFGFDESMPAIPPQISSGDLDGDLYFVSWDQRLLRLDLMELNCRGVSKDTSEDPSNSTEVESNLNWLESAYQLMTNAAGMEMYGQLMGKFHVLWNNSTDELDAAEFGLAYIKSLDIKTHGGKITLPKRSWEKLRPALHCLLQEPEYPELTEILYELHSRALDDAERSELCGAYRDSLDVVGNNGVIEIPERWWDSIPRRFHSLLRDEE</sequence>
<dbReference type="InParanoid" id="A0A1Z5KB64"/>
<feature type="compositionally biased region" description="Basic and acidic residues" evidence="2">
    <location>
        <begin position="38"/>
        <end position="49"/>
    </location>
</feature>
<dbReference type="GO" id="GO:0003968">
    <property type="term" value="F:RNA-directed RNA polymerase activity"/>
    <property type="evidence" value="ECO:0007669"/>
    <property type="project" value="UniProtKB-KW"/>
</dbReference>
<comment type="similarity">
    <text evidence="1">Belongs to the RdRP family.</text>
</comment>
<feature type="region of interest" description="Disordered" evidence="2">
    <location>
        <begin position="409"/>
        <end position="460"/>
    </location>
</feature>
<dbReference type="Pfam" id="PF05183">
    <property type="entry name" value="RdRP"/>
    <property type="match status" value="2"/>
</dbReference>
<dbReference type="GO" id="GO:0031380">
    <property type="term" value="C:nuclear RNA-directed RNA polymerase complex"/>
    <property type="evidence" value="ECO:0007669"/>
    <property type="project" value="TreeGrafter"/>
</dbReference>
<dbReference type="AlphaFoldDB" id="A0A1Z5KB64"/>
<feature type="compositionally biased region" description="Basic residues" evidence="2">
    <location>
        <begin position="438"/>
        <end position="449"/>
    </location>
</feature>
<gene>
    <name evidence="4" type="ORF">FisN_15Lh167</name>
</gene>
<feature type="domain" description="RDRP core" evidence="3">
    <location>
        <begin position="517"/>
        <end position="691"/>
    </location>
</feature>
<dbReference type="InterPro" id="IPR057596">
    <property type="entry name" value="RDRP_core"/>
</dbReference>
<reference evidence="4 5" key="1">
    <citation type="journal article" date="2015" name="Plant Cell">
        <title>Oil accumulation by the oleaginous diatom Fistulifera solaris as revealed by the genome and transcriptome.</title>
        <authorList>
            <person name="Tanaka T."/>
            <person name="Maeda Y."/>
            <person name="Veluchamy A."/>
            <person name="Tanaka M."/>
            <person name="Abida H."/>
            <person name="Marechal E."/>
            <person name="Bowler C."/>
            <person name="Muto M."/>
            <person name="Sunaga Y."/>
            <person name="Tanaka M."/>
            <person name="Yoshino T."/>
            <person name="Taniguchi T."/>
            <person name="Fukuda Y."/>
            <person name="Nemoto M."/>
            <person name="Matsumoto M."/>
            <person name="Wong P.S."/>
            <person name="Aburatani S."/>
            <person name="Fujibuchi W."/>
        </authorList>
    </citation>
    <scope>NUCLEOTIDE SEQUENCE [LARGE SCALE GENOMIC DNA]</scope>
    <source>
        <strain evidence="4 5">JPCC DA0580</strain>
    </source>
</reference>
<keyword evidence="5" id="KW-1185">Reference proteome</keyword>
<keyword evidence="1" id="KW-0694">RNA-binding</keyword>
<feature type="compositionally biased region" description="Low complexity" evidence="2">
    <location>
        <begin position="410"/>
        <end position="425"/>
    </location>
</feature>
<accession>A0A1Z5KB64</accession>
<dbReference type="OrthoDB" id="425733at2759"/>
<evidence type="ECO:0000313" key="4">
    <source>
        <dbReference type="EMBL" id="GAX23436.1"/>
    </source>
</evidence>
<keyword evidence="1" id="KW-0696">RNA-directed RNA polymerase</keyword>
<dbReference type="GO" id="GO:0030422">
    <property type="term" value="P:siRNA processing"/>
    <property type="evidence" value="ECO:0007669"/>
    <property type="project" value="TreeGrafter"/>
</dbReference>
<feature type="region of interest" description="Disordered" evidence="2">
    <location>
        <begin position="18"/>
        <end position="89"/>
    </location>
</feature>
<feature type="compositionally biased region" description="Acidic residues" evidence="2">
    <location>
        <begin position="193"/>
        <end position="207"/>
    </location>
</feature>
<dbReference type="EC" id="2.7.7.48" evidence="1"/>
<name>A0A1Z5KB64_FISSO</name>
<comment type="catalytic activity">
    <reaction evidence="1">
        <text>RNA(n) + a ribonucleoside 5'-triphosphate = RNA(n+1) + diphosphate</text>
        <dbReference type="Rhea" id="RHEA:21248"/>
        <dbReference type="Rhea" id="RHEA-COMP:14527"/>
        <dbReference type="Rhea" id="RHEA-COMP:17342"/>
        <dbReference type="ChEBI" id="CHEBI:33019"/>
        <dbReference type="ChEBI" id="CHEBI:61557"/>
        <dbReference type="ChEBI" id="CHEBI:140395"/>
        <dbReference type="EC" id="2.7.7.48"/>
    </reaction>
</comment>
<evidence type="ECO:0000256" key="1">
    <source>
        <dbReference type="RuleBase" id="RU363098"/>
    </source>
</evidence>